<evidence type="ECO:0000313" key="8">
    <source>
        <dbReference type="EMBL" id="KAH6693883.1"/>
    </source>
</evidence>
<reference evidence="8" key="1">
    <citation type="journal article" date="2021" name="Nat. Commun.">
        <title>Genetic determinants of endophytism in the Arabidopsis root mycobiome.</title>
        <authorList>
            <person name="Mesny F."/>
            <person name="Miyauchi S."/>
            <person name="Thiergart T."/>
            <person name="Pickel B."/>
            <person name="Atanasova L."/>
            <person name="Karlsson M."/>
            <person name="Huettel B."/>
            <person name="Barry K.W."/>
            <person name="Haridas S."/>
            <person name="Chen C."/>
            <person name="Bauer D."/>
            <person name="Andreopoulos W."/>
            <person name="Pangilinan J."/>
            <person name="LaButti K."/>
            <person name="Riley R."/>
            <person name="Lipzen A."/>
            <person name="Clum A."/>
            <person name="Drula E."/>
            <person name="Henrissat B."/>
            <person name="Kohler A."/>
            <person name="Grigoriev I.V."/>
            <person name="Martin F.M."/>
            <person name="Hacquard S."/>
        </authorList>
    </citation>
    <scope>NUCLEOTIDE SEQUENCE</scope>
    <source>
        <strain evidence="8">MPI-SDFR-AT-0117</strain>
    </source>
</reference>
<feature type="compositionally biased region" description="Basic residues" evidence="6">
    <location>
        <begin position="58"/>
        <end position="69"/>
    </location>
</feature>
<keyword evidence="9" id="KW-1185">Reference proteome</keyword>
<keyword evidence="1" id="KW-0862">Zinc</keyword>
<dbReference type="Pfam" id="PF04082">
    <property type="entry name" value="Fungal_trans"/>
    <property type="match status" value="1"/>
</dbReference>
<dbReference type="CDD" id="cd00067">
    <property type="entry name" value="GAL4"/>
    <property type="match status" value="1"/>
</dbReference>
<feature type="domain" description="Zn(2)-C6 fungal-type" evidence="7">
    <location>
        <begin position="23"/>
        <end position="57"/>
    </location>
</feature>
<dbReference type="GO" id="GO:0003677">
    <property type="term" value="F:DNA binding"/>
    <property type="evidence" value="ECO:0007669"/>
    <property type="project" value="UniProtKB-KW"/>
</dbReference>
<evidence type="ECO:0000256" key="4">
    <source>
        <dbReference type="ARBA" id="ARBA00023163"/>
    </source>
</evidence>
<comment type="caution">
    <text evidence="8">The sequence shown here is derived from an EMBL/GenBank/DDBJ whole genome shotgun (WGS) entry which is preliminary data.</text>
</comment>
<dbReference type="InterPro" id="IPR052073">
    <property type="entry name" value="Amide_Lactam_Regulators"/>
</dbReference>
<evidence type="ECO:0000259" key="7">
    <source>
        <dbReference type="PROSITE" id="PS00463"/>
    </source>
</evidence>
<dbReference type="GO" id="GO:0000981">
    <property type="term" value="F:DNA-binding transcription factor activity, RNA polymerase II-specific"/>
    <property type="evidence" value="ECO:0007669"/>
    <property type="project" value="InterPro"/>
</dbReference>
<dbReference type="PROSITE" id="PS00463">
    <property type="entry name" value="ZN2_CY6_FUNGAL_1"/>
    <property type="match status" value="1"/>
</dbReference>
<dbReference type="CDD" id="cd12148">
    <property type="entry name" value="fungal_TF_MHR"/>
    <property type="match status" value="1"/>
</dbReference>
<dbReference type="EMBL" id="JAGSXJ010000003">
    <property type="protein sequence ID" value="KAH6693883.1"/>
    <property type="molecule type" value="Genomic_DNA"/>
</dbReference>
<dbReference type="Proteomes" id="UP000770015">
    <property type="component" value="Unassembled WGS sequence"/>
</dbReference>
<dbReference type="AlphaFoldDB" id="A0A9P8VKI9"/>
<dbReference type="InterPro" id="IPR007219">
    <property type="entry name" value="XnlR_reg_dom"/>
</dbReference>
<protein>
    <submittedName>
        <fullName evidence="8">Fungal-specific transcription factor domain-containing protein</fullName>
    </submittedName>
</protein>
<keyword evidence="4" id="KW-0804">Transcription</keyword>
<gene>
    <name evidence="8" type="ORF">F5X68DRAFT_164774</name>
</gene>
<dbReference type="SMART" id="SM00906">
    <property type="entry name" value="Fungal_trans"/>
    <property type="match status" value="1"/>
</dbReference>
<evidence type="ECO:0000256" key="6">
    <source>
        <dbReference type="SAM" id="MobiDB-lite"/>
    </source>
</evidence>
<dbReference type="PANTHER" id="PTHR47171:SF5">
    <property type="entry name" value="ZN(II)2CYS6 TRANSCRIPTION FACTOR (EUROFUNG)"/>
    <property type="match status" value="1"/>
</dbReference>
<proteinExistence type="predicted"/>
<accession>A0A9P8VKI9</accession>
<dbReference type="PANTHER" id="PTHR47171">
    <property type="entry name" value="FARA-RELATED"/>
    <property type="match status" value="1"/>
</dbReference>
<dbReference type="OrthoDB" id="39175at2759"/>
<keyword evidence="2" id="KW-0805">Transcription regulation</keyword>
<dbReference type="GO" id="GO:0008270">
    <property type="term" value="F:zinc ion binding"/>
    <property type="evidence" value="ECO:0007669"/>
    <property type="project" value="InterPro"/>
</dbReference>
<feature type="compositionally biased region" description="Basic and acidic residues" evidence="6">
    <location>
        <begin position="146"/>
        <end position="155"/>
    </location>
</feature>
<feature type="compositionally biased region" description="Basic and acidic residues" evidence="6">
    <location>
        <begin position="162"/>
        <end position="171"/>
    </location>
</feature>
<keyword evidence="3" id="KW-0238">DNA-binding</keyword>
<evidence type="ECO:0000313" key="9">
    <source>
        <dbReference type="Proteomes" id="UP000770015"/>
    </source>
</evidence>
<evidence type="ECO:0000256" key="2">
    <source>
        <dbReference type="ARBA" id="ARBA00023015"/>
    </source>
</evidence>
<name>A0A9P8VKI9_9PEZI</name>
<feature type="region of interest" description="Disordered" evidence="6">
    <location>
        <begin position="58"/>
        <end position="171"/>
    </location>
</feature>
<dbReference type="GO" id="GO:0006351">
    <property type="term" value="P:DNA-templated transcription"/>
    <property type="evidence" value="ECO:0007669"/>
    <property type="project" value="InterPro"/>
</dbReference>
<keyword evidence="5" id="KW-0539">Nucleus</keyword>
<organism evidence="8 9">
    <name type="scientific">Plectosphaerella plurivora</name>
    <dbReference type="NCBI Taxonomy" id="936078"/>
    <lineage>
        <taxon>Eukaryota</taxon>
        <taxon>Fungi</taxon>
        <taxon>Dikarya</taxon>
        <taxon>Ascomycota</taxon>
        <taxon>Pezizomycotina</taxon>
        <taxon>Sordariomycetes</taxon>
        <taxon>Hypocreomycetidae</taxon>
        <taxon>Glomerellales</taxon>
        <taxon>Plectosphaerellaceae</taxon>
        <taxon>Plectosphaerella</taxon>
    </lineage>
</organism>
<sequence>MTNSAGWLPFDAQQPKKRRAECVCTWCHSKKIKCDLQARLRNGHNDCSNCTAAEKACQRRPSKRTKRRVATAPPEEMVIDSVQASKPSGSDAQIPTPDTTAHASHHRNSPSQHSHISDARSSEALANGQSQTGDIDTGFLQVYGPENRHDAEEQATRAFQQHKSDAASSRRQDLEESFMDTYWEYCYTWCPVLDRDRLTEDLARSPLLENALAAACSHIQPPLLPHEGPAEYYKRARTLFYDDAELDGLTSLKAVSLFYWWAPRPPTVVHRHSSWWWTSVLIRHAQQMNIHREPDLARSDLTPADMSIRRRIWWTAFARERLTALCQSKPAIIDPDDCTIQEPTLDDFPNDPQSRRKGEIFIYWVRLSAIIGRIAKTLSKVRLRGDISSELDLHRLELMNWVTSLPTHLQLPITAARTQNFDRDVHQLHLPYLTTIIVLYLKRSAASSHTVPEALPPAILAASCIARVFRDILARGNTRFLMAISCWYTGTAFIPLLQARSVPHLAQDAEEGLDVLIRTAEQLQTMWASANVIRQGFDRLRAAADASRNGAAGSTDHIAAAAAGVTDPAGEEEELGCIDWMALFPFVTAETTGIAGSLLKSKAEGNVTRGFPSPARFFFNDDLMYDGQFDITGMDFELEFLLPP</sequence>
<dbReference type="InterPro" id="IPR001138">
    <property type="entry name" value="Zn2Cys6_DnaBD"/>
</dbReference>
<evidence type="ECO:0000256" key="3">
    <source>
        <dbReference type="ARBA" id="ARBA00023125"/>
    </source>
</evidence>
<feature type="compositionally biased region" description="Polar residues" evidence="6">
    <location>
        <begin position="82"/>
        <end position="102"/>
    </location>
</feature>
<evidence type="ECO:0000256" key="5">
    <source>
        <dbReference type="ARBA" id="ARBA00023242"/>
    </source>
</evidence>
<evidence type="ECO:0000256" key="1">
    <source>
        <dbReference type="ARBA" id="ARBA00022833"/>
    </source>
</evidence>